<dbReference type="AlphaFoldDB" id="A0A6F9E157"/>
<gene>
    <name evidence="1" type="ORF">COOX1_0245</name>
</gene>
<proteinExistence type="predicted"/>
<organism evidence="1 2">
    <name type="scientific">Kyrpidia spormannii</name>
    <dbReference type="NCBI Taxonomy" id="2055160"/>
    <lineage>
        <taxon>Bacteria</taxon>
        <taxon>Bacillati</taxon>
        <taxon>Bacillota</taxon>
        <taxon>Bacilli</taxon>
        <taxon>Bacillales</taxon>
        <taxon>Alicyclobacillaceae</taxon>
        <taxon>Kyrpidia</taxon>
    </lineage>
</organism>
<sequence>MNRSQIRKKRQPLERDRLFSRRVNGEIAFSEVKEVLALRLVGLQTEATATQYQYPPPE</sequence>
<evidence type="ECO:0000313" key="2">
    <source>
        <dbReference type="Proteomes" id="UP000502196"/>
    </source>
</evidence>
<reference evidence="1 2" key="1">
    <citation type="submission" date="2020-04" db="EMBL/GenBank/DDBJ databases">
        <authorList>
            <person name="Hogendoorn C."/>
        </authorList>
    </citation>
    <scope>NUCLEOTIDE SEQUENCE [LARGE SCALE GENOMIC DNA]</scope>
    <source>
        <strain evidence="1">COOX1</strain>
    </source>
</reference>
<evidence type="ECO:0000313" key="1">
    <source>
        <dbReference type="EMBL" id="CAB3390112.1"/>
    </source>
</evidence>
<protein>
    <submittedName>
        <fullName evidence="1">Uncharacterized protein</fullName>
    </submittedName>
</protein>
<dbReference type="Proteomes" id="UP000502196">
    <property type="component" value="Chromosome"/>
</dbReference>
<dbReference type="EMBL" id="LR792683">
    <property type="protein sequence ID" value="CAB3390112.1"/>
    <property type="molecule type" value="Genomic_DNA"/>
</dbReference>
<name>A0A6F9E157_9BACL</name>
<accession>A0A6F9E157</accession>